<feature type="domain" description="Nucleoprotein TPR/MLP1-2" evidence="6">
    <location>
        <begin position="1074"/>
        <end position="1200"/>
    </location>
</feature>
<keyword evidence="2 4" id="KW-0175">Coiled coil</keyword>
<feature type="coiled-coil region" evidence="4">
    <location>
        <begin position="164"/>
        <end position="371"/>
    </location>
</feature>
<feature type="coiled-coil region" evidence="4">
    <location>
        <begin position="1250"/>
        <end position="1284"/>
    </location>
</feature>
<dbReference type="Pfam" id="PF07926">
    <property type="entry name" value="TPR_MLP1_2"/>
    <property type="match status" value="1"/>
</dbReference>
<feature type="coiled-coil region" evidence="4">
    <location>
        <begin position="1319"/>
        <end position="1492"/>
    </location>
</feature>
<evidence type="ECO:0000256" key="2">
    <source>
        <dbReference type="ARBA" id="ARBA00023054"/>
    </source>
</evidence>
<dbReference type="GO" id="GO:0017056">
    <property type="term" value="F:structural constituent of nuclear pore"/>
    <property type="evidence" value="ECO:0007669"/>
    <property type="project" value="TreeGrafter"/>
</dbReference>
<sequence length="2163" mass="242464">MAAVEVDIPRIASFASLSQDQINQVLTVPTKELVRQLLATVSKKAKEFEESASSRLKLRVELENTKRNHEAKVKVLRNSLDKTTEANVKLKEELKTSETLKQSVAAELELFKSSTSTSESESNTLRGRILALENSQRDSTALLEKKSAAYDDLANELSVKHQRTVELRREVAALEQNLSSSNSKSNSWKIREQELQQEIDTLKTHNEWLDQELKTRNAEHSKFRKEKNARLSELQQLYEDATTNIESLRRTEQMLRGRLQEVTQKSEDYLQQIQTLREENSRNEENFRTELDTANRVSELLQESLNTEKQRVQDLSEELEDSRQRMADEIGQITSDIDAEHEERLEAEKRVAELEVEIERLRSDTEAARIQEPVLSTPKAKLNGSHIGTPRNGSPMPGTRGGVNYTQLVSDYHAVKMELDTERRRTEQLGATLEEVMRDIELRQPEFDALQLEHVRLNDEIATLTTALDATSQDRDAIRRNAKTTQREANNLLREGELLRQQLRDLSSQIKVLLMEIHASKEGSGDLSGEQRAALQSLAQGDLDGEDATPVSDTHRFISEHLVTFKSIQELQENNVKLLRLTRELGEQMEGEEAQQEKVQVAQDRADLLDLRSKLEKAKEEIKILTTQSNSFIKERDMFRRMLTHRGKLPPGDNAVNFGESINGSVPPSTPARDGSIAVFGSPSSREMTDLTKAIKELQSQYDTYRSEAAQHQKILKQQQGTLSQQNSELRNEVSKRTNEATLAGDRYELLQGNYAMLKSENQELQKRSQSLSEHVSKQEITTQQIAEDLIEAKSLAESLRNETANLKAEKEFWKTIEKRLNEEVASAMVERDRLNTLNTDLQRILNEKEHNDTESRRRIQTQIETAEAELQTVRKKLEDEIEENKRATFRREYETQQSAKRVEELMTTLAAVREELVAAQTIKDHLQSRVDELTIDLRTAQETLDVYRPRPAPENTQSTPATEINKEQALTLEVSELKRELDLTKKELAETKTLIEQFKSISQHAEEELQAMNDTYDQYRTETDAQLEERSQMVTELQGVIENLRTEIHDVNGELLAADEKGSEYSQQIETQRGTYESEMAQLRDSIERAQVTMQYHQEDLRKQAEIAQQAQENYDNELLKHAEATKALQTTRAELGQLKLENVEFRAVMEAAETKLQQNEESWNETKEQYERELAEIRSRKDDVANQNKLLHAQLESVNRNIGELRQKRTSDIGTPQVSTGETENDTQNLNELVKYLQKEKTLVDTQYLRAQQESKRLQQQLEHTQNQLDEVRLKLAQEQKSNENSGRQTLNHNKLMETLQELNLYRESNSTLRLEKKAIEVSLAEKSSNIEELQAQILPLQSKIAELEGAKEMLETDVRLATEAKDRFEKRYTDILNRSNAVDPAEFEANKQKLAELEIERDQLVEARDVLQQQVDGHPAKLQEELDQQKAQNEERLAKFRDQAKEKNRTQVAAIREKDTALQTAIKEKEELSVQLQSVKEELEKAVTSQNLAESALAEQALKLASASQPSSTENQNTTEASTSTLETLSLQLADAESRVQLETAKSSELTEKLSNAEQTIAQLQAEVASLNESVGTANAQLSNLKIKSQELAVTSQAKESSANDEALAALQTSLAEANSRIAEMTTRLSNAPPVNQTPVLVDQDSDAIFAILQNQLRQLESEAEGLRARLQAFEAVIEVSADGTATIVDQFASQIESIRAELTRKHEERIKVEEERFKKRADKMKEALNKQIGKLKDENRTSISGPSQEALDNLIKSHNEQIQAINAKHAEEMAELQQQSKQTAEATPTQQAMEYTPSEEQIKDLLKNNAYARKLIQNSLDNKAKKISEEEQVKSEAALKRSEEANTQKLEAEINRIRDTERQRLEAELKGVDEKIKKAREEAEAMTKKKFDVKFSMTENRMNMAVAKVNYIQTAAKDTPDEPVSKVWEIAKDIKPAPKPAVKPAGVQVAQTTQAAQSSPTGTAPSSSISVPAPAQAAVVKVAQNNPSAPQSDTAVVSKPSSGIPGQAKSVGQGVSSGQTSAIPQAGGLRRPSGFGQASGVPAGAVALGIIAPTSQAPATGMAQSQHARGGRGGSGIPRGSTRGRGGSSIPALRGGKIVPGGGARSIETINAATANTAAGRPASPQTPLNPSAAQYIPGQKRSLEGSENAGDEKRTKTE</sequence>
<evidence type="ECO:0000259" key="6">
    <source>
        <dbReference type="Pfam" id="PF07926"/>
    </source>
</evidence>
<feature type="region of interest" description="Disordered" evidence="5">
    <location>
        <begin position="1942"/>
        <end position="1974"/>
    </location>
</feature>
<accession>A0A8H3IR43</accession>
<feature type="compositionally biased region" description="Polar residues" evidence="5">
    <location>
        <begin position="1509"/>
        <end position="1520"/>
    </location>
</feature>
<feature type="compositionally biased region" description="Low complexity" evidence="5">
    <location>
        <begin position="2014"/>
        <end position="2023"/>
    </location>
</feature>
<organism evidence="9 10">
    <name type="scientific">Gomphillus americanus</name>
    <dbReference type="NCBI Taxonomy" id="1940652"/>
    <lineage>
        <taxon>Eukaryota</taxon>
        <taxon>Fungi</taxon>
        <taxon>Dikarya</taxon>
        <taxon>Ascomycota</taxon>
        <taxon>Pezizomycotina</taxon>
        <taxon>Lecanoromycetes</taxon>
        <taxon>OSLEUM clade</taxon>
        <taxon>Ostropomycetidae</taxon>
        <taxon>Ostropales</taxon>
        <taxon>Graphidaceae</taxon>
        <taxon>Gomphilloideae</taxon>
        <taxon>Gomphillus</taxon>
    </lineage>
</organism>
<gene>
    <name evidence="9" type="ORF">GOMPHAMPRED_003588</name>
</gene>
<feature type="compositionally biased region" description="Polar residues" evidence="5">
    <location>
        <begin position="1780"/>
        <end position="1797"/>
    </location>
</feature>
<evidence type="ECO:0000256" key="3">
    <source>
        <dbReference type="ARBA" id="ARBA00023242"/>
    </source>
</evidence>
<dbReference type="Gene3D" id="1.20.5.340">
    <property type="match status" value="1"/>
</dbReference>
<dbReference type="InterPro" id="IPR057974">
    <property type="entry name" value="NUA/TPR/MLP1-2-like_dom"/>
</dbReference>
<protein>
    <recommendedName>
        <fullName evidence="11">Nucleoprotein TPR/MLP1 domain-containing protein</fullName>
    </recommendedName>
</protein>
<proteinExistence type="predicted"/>
<keyword evidence="10" id="KW-1185">Reference proteome</keyword>
<feature type="region of interest" description="Disordered" evidence="5">
    <location>
        <begin position="1775"/>
        <end position="1801"/>
    </location>
</feature>
<feature type="coiled-coil region" evidence="4">
    <location>
        <begin position="748"/>
        <end position="888"/>
    </location>
</feature>
<evidence type="ECO:0000259" key="7">
    <source>
        <dbReference type="Pfam" id="PF25481"/>
    </source>
</evidence>
<feature type="region of interest" description="Disordered" evidence="5">
    <location>
        <begin position="718"/>
        <end position="738"/>
    </location>
</feature>
<comment type="subcellular location">
    <subcellularLocation>
        <location evidence="1">Nucleus</location>
    </subcellularLocation>
</comment>
<feature type="coiled-coil region" evidence="4">
    <location>
        <begin position="568"/>
        <end position="635"/>
    </location>
</feature>
<dbReference type="Proteomes" id="UP000664169">
    <property type="component" value="Unassembled WGS sequence"/>
</dbReference>
<dbReference type="PANTHER" id="PTHR18898:SF2">
    <property type="entry name" value="NUCLEOPROTEIN TPR"/>
    <property type="match status" value="1"/>
</dbReference>
<feature type="region of interest" description="Disordered" evidence="5">
    <location>
        <begin position="1989"/>
        <end position="2040"/>
    </location>
</feature>
<feature type="compositionally biased region" description="Polar residues" evidence="5">
    <location>
        <begin position="1992"/>
        <end position="2005"/>
    </location>
</feature>
<evidence type="ECO:0000256" key="4">
    <source>
        <dbReference type="SAM" id="Coils"/>
    </source>
</evidence>
<evidence type="ECO:0000259" key="8">
    <source>
        <dbReference type="Pfam" id="PF25785"/>
    </source>
</evidence>
<feature type="compositionally biased region" description="Polar residues" evidence="5">
    <location>
        <begin position="718"/>
        <end position="729"/>
    </location>
</feature>
<dbReference type="Pfam" id="PF25785">
    <property type="entry name" value="TPR"/>
    <property type="match status" value="1"/>
</dbReference>
<reference evidence="9" key="1">
    <citation type="submission" date="2021-03" db="EMBL/GenBank/DDBJ databases">
        <authorList>
            <person name="Tagirdzhanova G."/>
        </authorList>
    </citation>
    <scope>NUCLEOTIDE SEQUENCE</scope>
</reference>
<keyword evidence="3" id="KW-0539">Nucleus</keyword>
<dbReference type="GO" id="GO:0005643">
    <property type="term" value="C:nuclear pore"/>
    <property type="evidence" value="ECO:0007669"/>
    <property type="project" value="TreeGrafter"/>
</dbReference>
<feature type="compositionally biased region" description="Gly residues" evidence="5">
    <location>
        <begin position="2075"/>
        <end position="2091"/>
    </location>
</feature>
<feature type="coiled-coil region" evidence="4">
    <location>
        <begin position="1529"/>
        <end position="1584"/>
    </location>
</feature>
<dbReference type="OrthoDB" id="343070at2759"/>
<feature type="compositionally biased region" description="Polar residues" evidence="5">
    <location>
        <begin position="2061"/>
        <end position="2071"/>
    </location>
</feature>
<feature type="coiled-coil region" evidence="4">
    <location>
        <begin position="59"/>
        <end position="100"/>
    </location>
</feature>
<feature type="region of interest" description="Disordered" evidence="5">
    <location>
        <begin position="1831"/>
        <end position="1850"/>
    </location>
</feature>
<dbReference type="InterPro" id="IPR012929">
    <property type="entry name" value="Nucleoprot-TPR/MLP1-2_dom"/>
</dbReference>
<dbReference type="InterPro" id="IPR057577">
    <property type="entry name" value="Nucleoprot-TPR/MLP1_dom"/>
</dbReference>
<evidence type="ECO:0008006" key="11">
    <source>
        <dbReference type="Google" id="ProtNLM"/>
    </source>
</evidence>
<dbReference type="Gene3D" id="1.10.287.1490">
    <property type="match status" value="1"/>
</dbReference>
<dbReference type="GO" id="GO:0006406">
    <property type="term" value="P:mRNA export from nucleus"/>
    <property type="evidence" value="ECO:0007669"/>
    <property type="project" value="TreeGrafter"/>
</dbReference>
<feature type="region of interest" description="Disordered" evidence="5">
    <location>
        <begin position="1507"/>
        <end position="1529"/>
    </location>
</feature>
<name>A0A8H3IR43_9LECA</name>
<evidence type="ECO:0000313" key="9">
    <source>
        <dbReference type="EMBL" id="CAF9924305.1"/>
    </source>
</evidence>
<feature type="coiled-coil region" evidence="4">
    <location>
        <begin position="688"/>
        <end position="715"/>
    </location>
</feature>
<evidence type="ECO:0000256" key="1">
    <source>
        <dbReference type="ARBA" id="ARBA00004123"/>
    </source>
</evidence>
<feature type="coiled-coil region" evidence="4">
    <location>
        <begin position="968"/>
        <end position="1210"/>
    </location>
</feature>
<dbReference type="EMBL" id="CAJPDQ010000021">
    <property type="protein sequence ID" value="CAF9924305.1"/>
    <property type="molecule type" value="Genomic_DNA"/>
</dbReference>
<feature type="compositionally biased region" description="Low complexity" evidence="5">
    <location>
        <begin position="1944"/>
        <end position="1974"/>
    </location>
</feature>
<feature type="domain" description="Nucleoprotein TPR/MPL1" evidence="7">
    <location>
        <begin position="183"/>
        <end position="261"/>
    </location>
</feature>
<dbReference type="GO" id="GO:0006606">
    <property type="term" value="P:protein import into nucleus"/>
    <property type="evidence" value="ECO:0007669"/>
    <property type="project" value="InterPro"/>
</dbReference>
<feature type="coiled-coil region" evidence="4">
    <location>
        <begin position="468"/>
        <end position="509"/>
    </location>
</feature>
<evidence type="ECO:0000256" key="5">
    <source>
        <dbReference type="SAM" id="MobiDB-lite"/>
    </source>
</evidence>
<feature type="compositionally biased region" description="Polar residues" evidence="5">
    <location>
        <begin position="2128"/>
        <end position="2137"/>
    </location>
</feature>
<feature type="domain" description="NUA/TPR/MLP1-2-like" evidence="8">
    <location>
        <begin position="482"/>
        <end position="594"/>
    </location>
</feature>
<dbReference type="Pfam" id="PF25481">
    <property type="entry name" value="Nucleoprot-TPR"/>
    <property type="match status" value="1"/>
</dbReference>
<evidence type="ECO:0000313" key="10">
    <source>
        <dbReference type="Proteomes" id="UP000664169"/>
    </source>
</evidence>
<feature type="region of interest" description="Disordered" evidence="5">
    <location>
        <begin position="379"/>
        <end position="399"/>
    </location>
</feature>
<dbReference type="PANTHER" id="PTHR18898">
    <property type="entry name" value="NUCLEOPROTEIN TPR-RELATED"/>
    <property type="match status" value="1"/>
</dbReference>
<feature type="region of interest" description="Disordered" evidence="5">
    <location>
        <begin position="2061"/>
        <end position="2163"/>
    </location>
</feature>
<comment type="caution">
    <text evidence="9">The sequence shown here is derived from an EMBL/GenBank/DDBJ whole genome shotgun (WGS) entry which is preliminary data.</text>
</comment>